<dbReference type="SUPFAM" id="SSF103473">
    <property type="entry name" value="MFS general substrate transporter"/>
    <property type="match status" value="1"/>
</dbReference>
<evidence type="ECO:0000256" key="5">
    <source>
        <dbReference type="SAM" id="MobiDB-lite"/>
    </source>
</evidence>
<dbReference type="OrthoDB" id="4078873at2759"/>
<dbReference type="Pfam" id="PF07690">
    <property type="entry name" value="MFS_1"/>
    <property type="match status" value="1"/>
</dbReference>
<evidence type="ECO:0000313" key="7">
    <source>
        <dbReference type="EMBL" id="KFH43989.1"/>
    </source>
</evidence>
<comment type="caution">
    <text evidence="7">The sequence shown here is derived from an EMBL/GenBank/DDBJ whole genome shotgun (WGS) entry which is preliminary data.</text>
</comment>
<comment type="subcellular location">
    <subcellularLocation>
        <location evidence="1">Membrane</location>
        <topology evidence="1">Multi-pass membrane protein</topology>
    </subcellularLocation>
</comment>
<feature type="transmembrane region" description="Helical" evidence="6">
    <location>
        <begin position="474"/>
        <end position="501"/>
    </location>
</feature>
<evidence type="ECO:0000256" key="4">
    <source>
        <dbReference type="ARBA" id="ARBA00023136"/>
    </source>
</evidence>
<dbReference type="PANTHER" id="PTHR23501:SF107">
    <property type="entry name" value="TRANSPORTER, PUTATIVE (AFU_ORTHOLOGUE AFUA_7G04730)-RELATED"/>
    <property type="match status" value="1"/>
</dbReference>
<protein>
    <submittedName>
        <fullName evidence="7">Siderophore iron transporter-like protein</fullName>
    </submittedName>
</protein>
<gene>
    <name evidence="7" type="ORF">ACRE_052610</name>
</gene>
<proteinExistence type="predicted"/>
<evidence type="ECO:0000256" key="1">
    <source>
        <dbReference type="ARBA" id="ARBA00004141"/>
    </source>
</evidence>
<dbReference type="HOGENOM" id="CLU_012970_1_0_1"/>
<feature type="transmembrane region" description="Helical" evidence="6">
    <location>
        <begin position="225"/>
        <end position="250"/>
    </location>
</feature>
<dbReference type="InterPro" id="IPR036259">
    <property type="entry name" value="MFS_trans_sf"/>
</dbReference>
<organism evidence="7 8">
    <name type="scientific">Hapsidospora chrysogenum (strain ATCC 11550 / CBS 779.69 / DSM 880 / IAM 14645 / JCM 23072 / IMI 49137)</name>
    <name type="common">Acremonium chrysogenum</name>
    <dbReference type="NCBI Taxonomy" id="857340"/>
    <lineage>
        <taxon>Eukaryota</taxon>
        <taxon>Fungi</taxon>
        <taxon>Dikarya</taxon>
        <taxon>Ascomycota</taxon>
        <taxon>Pezizomycotina</taxon>
        <taxon>Sordariomycetes</taxon>
        <taxon>Hypocreomycetidae</taxon>
        <taxon>Hypocreales</taxon>
        <taxon>Bionectriaceae</taxon>
        <taxon>Hapsidospora</taxon>
    </lineage>
</organism>
<accession>A0A086T3Q7</accession>
<evidence type="ECO:0000256" key="3">
    <source>
        <dbReference type="ARBA" id="ARBA00022989"/>
    </source>
</evidence>
<dbReference type="AlphaFoldDB" id="A0A086T3Q7"/>
<dbReference type="GO" id="GO:0005886">
    <property type="term" value="C:plasma membrane"/>
    <property type="evidence" value="ECO:0007669"/>
    <property type="project" value="TreeGrafter"/>
</dbReference>
<reference evidence="8" key="1">
    <citation type="journal article" date="2014" name="Genome Announc.">
        <title>Genome sequence and annotation of Acremonium chrysogenum, producer of the beta-lactam antibiotic cephalosporin C.</title>
        <authorList>
            <person name="Terfehr D."/>
            <person name="Dahlmann T.A."/>
            <person name="Specht T."/>
            <person name="Zadra I."/>
            <person name="Kuernsteiner H."/>
            <person name="Kueck U."/>
        </authorList>
    </citation>
    <scope>NUCLEOTIDE SEQUENCE [LARGE SCALE GENOMIC DNA]</scope>
    <source>
        <strain evidence="8">ATCC 11550 / CBS 779.69 / DSM 880 / IAM 14645 / JCM 23072 / IMI 49137</strain>
    </source>
</reference>
<keyword evidence="8" id="KW-1185">Reference proteome</keyword>
<evidence type="ECO:0000313" key="8">
    <source>
        <dbReference type="Proteomes" id="UP000029964"/>
    </source>
</evidence>
<keyword evidence="2 6" id="KW-0812">Transmembrane</keyword>
<keyword evidence="3 6" id="KW-1133">Transmembrane helix</keyword>
<dbReference type="Gene3D" id="1.20.1250.20">
    <property type="entry name" value="MFS general substrate transporter like domains"/>
    <property type="match status" value="2"/>
</dbReference>
<feature type="transmembrane region" description="Helical" evidence="6">
    <location>
        <begin position="131"/>
        <end position="150"/>
    </location>
</feature>
<feature type="transmembrane region" description="Helical" evidence="6">
    <location>
        <begin position="106"/>
        <end position="125"/>
    </location>
</feature>
<feature type="transmembrane region" description="Helical" evidence="6">
    <location>
        <begin position="67"/>
        <end position="85"/>
    </location>
</feature>
<dbReference type="Proteomes" id="UP000029964">
    <property type="component" value="Unassembled WGS sequence"/>
</dbReference>
<dbReference type="GO" id="GO:0022857">
    <property type="term" value="F:transmembrane transporter activity"/>
    <property type="evidence" value="ECO:0007669"/>
    <property type="project" value="InterPro"/>
</dbReference>
<dbReference type="PANTHER" id="PTHR23501">
    <property type="entry name" value="MAJOR FACILITATOR SUPERFAMILY"/>
    <property type="match status" value="1"/>
</dbReference>
<feature type="transmembrane region" description="Helical" evidence="6">
    <location>
        <begin position="415"/>
        <end position="434"/>
    </location>
</feature>
<feature type="transmembrane region" description="Helical" evidence="6">
    <location>
        <begin position="311"/>
        <end position="329"/>
    </location>
</feature>
<evidence type="ECO:0000256" key="2">
    <source>
        <dbReference type="ARBA" id="ARBA00022692"/>
    </source>
</evidence>
<name>A0A086T3Q7_HAPC1</name>
<dbReference type="InterPro" id="IPR011701">
    <property type="entry name" value="MFS"/>
</dbReference>
<evidence type="ECO:0000256" key="6">
    <source>
        <dbReference type="SAM" id="Phobius"/>
    </source>
</evidence>
<feature type="transmembrane region" description="Helical" evidence="6">
    <location>
        <begin position="551"/>
        <end position="573"/>
    </location>
</feature>
<feature type="transmembrane region" description="Helical" evidence="6">
    <location>
        <begin position="271"/>
        <end position="299"/>
    </location>
</feature>
<sequence>MGATEPVRLERPVSQQFDAEKNGADPRATEVTGNKMNEEAGSDSDVSDEFQNGVQRVRAITSIWSKYTLASMFALIYLISFADFLQNSIDAALNPYITSSFGSHGLLNIGSILSTILGGCAPLALSKIIDIWGRVEGFTFMLLVSVVGMIMKATCQNVETYIAAHVLYWTGHIGIMYVMNVMISDMTSLRNRMILFGLNGTPRIASTFAGPEIATLFYENLNFRWAFGAFAIILVGCSIPAMGLMVFMYRKASKQGLIHKQRSGRTLPQSIQHYFVEFDIFGIILIMAALSCLLLPFSLAPYAPKYWSTPYIIALVVVGVVLFPIFYLWEAKYAPVQFLPFKYLKQGTIIGSCLLYGIMFVSTFCWNAYFGSYLQVVHRQSITNANYILNAYSLTSTVFAPLIGWFISWSGNFKWTAYVGVPIMLLGTALLIPFRNPDTNPGVLALTQILVGLGAGIFTTCAQLAVMAPVTHQYLAVVNALSGLFGGVGASIGFAIAGAMWNNMLPKELYNRLPEASKDQALAIFGDIVLQMSFEDGTPERDAIVGAYSHVMRLMVIAGACFMPLCLASIFVWKNINVRKLEEEQGKQTKGTVF</sequence>
<feature type="transmembrane region" description="Helical" evidence="6">
    <location>
        <begin position="162"/>
        <end position="183"/>
    </location>
</feature>
<feature type="region of interest" description="Disordered" evidence="5">
    <location>
        <begin position="1"/>
        <end position="47"/>
    </location>
</feature>
<feature type="transmembrane region" description="Helical" evidence="6">
    <location>
        <begin position="349"/>
        <end position="369"/>
    </location>
</feature>
<dbReference type="EMBL" id="JPKY01000057">
    <property type="protein sequence ID" value="KFH43989.1"/>
    <property type="molecule type" value="Genomic_DNA"/>
</dbReference>
<keyword evidence="4 6" id="KW-0472">Membrane</keyword>
<feature type="transmembrane region" description="Helical" evidence="6">
    <location>
        <begin position="446"/>
        <end position="467"/>
    </location>
</feature>
<feature type="compositionally biased region" description="Basic and acidic residues" evidence="5">
    <location>
        <begin position="18"/>
        <end position="28"/>
    </location>
</feature>
<feature type="transmembrane region" description="Helical" evidence="6">
    <location>
        <begin position="389"/>
        <end position="408"/>
    </location>
</feature>